<proteinExistence type="predicted"/>
<evidence type="ECO:0000313" key="2">
    <source>
        <dbReference type="Proteomes" id="UP000799754"/>
    </source>
</evidence>
<name>A0ACB6RL58_9PLEO</name>
<dbReference type="Proteomes" id="UP000799754">
    <property type="component" value="Unassembled WGS sequence"/>
</dbReference>
<protein>
    <submittedName>
        <fullName evidence="1">Uncharacterized protein</fullName>
    </submittedName>
</protein>
<gene>
    <name evidence="1" type="ORF">BU25DRAFT_205114</name>
</gene>
<reference evidence="1" key="1">
    <citation type="journal article" date="2020" name="Stud. Mycol.">
        <title>101 Dothideomycetes genomes: a test case for predicting lifestyles and emergence of pathogens.</title>
        <authorList>
            <person name="Haridas S."/>
            <person name="Albert R."/>
            <person name="Binder M."/>
            <person name="Bloem J."/>
            <person name="Labutti K."/>
            <person name="Salamov A."/>
            <person name="Andreopoulos B."/>
            <person name="Baker S."/>
            <person name="Barry K."/>
            <person name="Bills G."/>
            <person name="Bluhm B."/>
            <person name="Cannon C."/>
            <person name="Castanera R."/>
            <person name="Culley D."/>
            <person name="Daum C."/>
            <person name="Ezra D."/>
            <person name="Gonzalez J."/>
            <person name="Henrissat B."/>
            <person name="Kuo A."/>
            <person name="Liang C."/>
            <person name="Lipzen A."/>
            <person name="Lutzoni F."/>
            <person name="Magnuson J."/>
            <person name="Mondo S."/>
            <person name="Nolan M."/>
            <person name="Ohm R."/>
            <person name="Pangilinan J."/>
            <person name="Park H.-J."/>
            <person name="Ramirez L."/>
            <person name="Alfaro M."/>
            <person name="Sun H."/>
            <person name="Tritt A."/>
            <person name="Yoshinaga Y."/>
            <person name="Zwiers L.-H."/>
            <person name="Turgeon B."/>
            <person name="Goodwin S."/>
            <person name="Spatafora J."/>
            <person name="Crous P."/>
            <person name="Grigoriev I."/>
        </authorList>
    </citation>
    <scope>NUCLEOTIDE SEQUENCE</scope>
    <source>
        <strain evidence="1">CBS 525.71</strain>
    </source>
</reference>
<evidence type="ECO:0000313" key="1">
    <source>
        <dbReference type="EMBL" id="KAF2622746.1"/>
    </source>
</evidence>
<keyword evidence="2" id="KW-1185">Reference proteome</keyword>
<comment type="caution">
    <text evidence="1">The sequence shown here is derived from an EMBL/GenBank/DDBJ whole genome shotgun (WGS) entry which is preliminary data.</text>
</comment>
<sequence>MTGDVGECHSLPRIFFLDECAPTHVSLARIDPIVSPHSVKGQQAILHPLPFGQSLHQWQRILVQLVLLFARPPRLCRMLQRQNGRHPQGSSDRTWADSSSTPRCDFTLLIISPSSHTFCISFYRTLCHITDYLIRPAASRIFLGARIHRAFSSQTRLMSLQFPLGLIRFLQT</sequence>
<accession>A0ACB6RL58</accession>
<organism evidence="1 2">
    <name type="scientific">Macroventuria anomochaeta</name>
    <dbReference type="NCBI Taxonomy" id="301207"/>
    <lineage>
        <taxon>Eukaryota</taxon>
        <taxon>Fungi</taxon>
        <taxon>Dikarya</taxon>
        <taxon>Ascomycota</taxon>
        <taxon>Pezizomycotina</taxon>
        <taxon>Dothideomycetes</taxon>
        <taxon>Pleosporomycetidae</taxon>
        <taxon>Pleosporales</taxon>
        <taxon>Pleosporineae</taxon>
        <taxon>Didymellaceae</taxon>
        <taxon>Macroventuria</taxon>
    </lineage>
</organism>
<dbReference type="EMBL" id="MU006742">
    <property type="protein sequence ID" value="KAF2622746.1"/>
    <property type="molecule type" value="Genomic_DNA"/>
</dbReference>